<sequence>MLYRSMFFVGALSIFSMSACRKEKSLEGLKTDFHCGYAPYSTGSSFTYQYTNSSGDTSQYTLEVRGDTTISGHQYSILNDGYIDQFIRCNNGSYFLYEPGVSLQDYQLEGGDRLFLHDDYSEGATWNDTVSVAVSGLEQKGLLQYHILGQQITHTVLGKEYKNVIVVRQDAAVLVGETAYPAGTIATYYYALGIGYIETISPTDTVRLMNYSIN</sequence>
<organism evidence="1 2">
    <name type="scientific">Chitinophaga filiformis</name>
    <name type="common">Myxococcus filiformis</name>
    <name type="synonym">Flexibacter filiformis</name>
    <dbReference type="NCBI Taxonomy" id="104663"/>
    <lineage>
        <taxon>Bacteria</taxon>
        <taxon>Pseudomonadati</taxon>
        <taxon>Bacteroidota</taxon>
        <taxon>Chitinophagia</taxon>
        <taxon>Chitinophagales</taxon>
        <taxon>Chitinophagaceae</taxon>
        <taxon>Chitinophaga</taxon>
    </lineage>
</organism>
<dbReference type="EMBL" id="FNBN01000001">
    <property type="protein sequence ID" value="SDF26036.1"/>
    <property type="molecule type" value="Genomic_DNA"/>
</dbReference>
<evidence type="ECO:0000313" key="1">
    <source>
        <dbReference type="EMBL" id="SDF26036.1"/>
    </source>
</evidence>
<dbReference type="Proteomes" id="UP000199045">
    <property type="component" value="Unassembled WGS sequence"/>
</dbReference>
<dbReference type="PROSITE" id="PS51257">
    <property type="entry name" value="PROKAR_LIPOPROTEIN"/>
    <property type="match status" value="1"/>
</dbReference>
<accession>A0A1G7JMD6</accession>
<proteinExistence type="predicted"/>
<reference evidence="1 2" key="1">
    <citation type="submission" date="2016-10" db="EMBL/GenBank/DDBJ databases">
        <authorList>
            <person name="de Groot N.N."/>
        </authorList>
    </citation>
    <scope>NUCLEOTIDE SEQUENCE [LARGE SCALE GENOMIC DNA]</scope>
    <source>
        <strain evidence="1 2">DSM 527</strain>
    </source>
</reference>
<evidence type="ECO:0000313" key="2">
    <source>
        <dbReference type="Proteomes" id="UP000199045"/>
    </source>
</evidence>
<name>A0A1G7JMD6_CHIFI</name>
<gene>
    <name evidence="1" type="ORF">SAMN04488121_1011294</name>
</gene>
<protein>
    <submittedName>
        <fullName evidence="1">Uncharacterized protein</fullName>
    </submittedName>
</protein>
<dbReference type="STRING" id="104663.SAMN04488121_1011294"/>
<dbReference type="AlphaFoldDB" id="A0A1G7JMD6"/>